<dbReference type="PANTHER" id="PTHR42718">
    <property type="entry name" value="MAJOR FACILITATOR SUPERFAMILY MULTIDRUG TRANSPORTER MFSC"/>
    <property type="match status" value="1"/>
</dbReference>
<dbReference type="Proteomes" id="UP001501319">
    <property type="component" value="Unassembled WGS sequence"/>
</dbReference>
<feature type="transmembrane region" description="Helical" evidence="6">
    <location>
        <begin position="440"/>
        <end position="462"/>
    </location>
</feature>
<dbReference type="EMBL" id="BAAANE010000017">
    <property type="protein sequence ID" value="GAA1661601.1"/>
    <property type="molecule type" value="Genomic_DNA"/>
</dbReference>
<feature type="transmembrane region" description="Helical" evidence="6">
    <location>
        <begin position="316"/>
        <end position="336"/>
    </location>
</feature>
<feature type="transmembrane region" description="Helical" evidence="6">
    <location>
        <begin position="239"/>
        <end position="258"/>
    </location>
</feature>
<dbReference type="Gene3D" id="1.20.1250.20">
    <property type="entry name" value="MFS general substrate transporter like domains"/>
    <property type="match status" value="1"/>
</dbReference>
<feature type="transmembrane region" description="Helical" evidence="6">
    <location>
        <begin position="150"/>
        <end position="172"/>
    </location>
</feature>
<dbReference type="InterPro" id="IPR020846">
    <property type="entry name" value="MFS_dom"/>
</dbReference>
<feature type="transmembrane region" description="Helical" evidence="6">
    <location>
        <begin position="178"/>
        <end position="198"/>
    </location>
</feature>
<dbReference type="InterPro" id="IPR011701">
    <property type="entry name" value="MFS"/>
</dbReference>
<gene>
    <name evidence="8" type="ORF">GCM10009744_64160</name>
</gene>
<keyword evidence="4 6" id="KW-1133">Transmembrane helix</keyword>
<keyword evidence="9" id="KW-1185">Reference proteome</keyword>
<feature type="domain" description="Major facilitator superfamily (MFS) profile" evidence="7">
    <location>
        <begin position="19"/>
        <end position="466"/>
    </location>
</feature>
<organism evidence="8 9">
    <name type="scientific">Kribbella alba</name>
    <dbReference type="NCBI Taxonomy" id="190197"/>
    <lineage>
        <taxon>Bacteria</taxon>
        <taxon>Bacillati</taxon>
        <taxon>Actinomycetota</taxon>
        <taxon>Actinomycetes</taxon>
        <taxon>Propionibacteriales</taxon>
        <taxon>Kribbellaceae</taxon>
        <taxon>Kribbella</taxon>
    </lineage>
</organism>
<feature type="transmembrane region" description="Helical" evidence="6">
    <location>
        <begin position="210"/>
        <end position="233"/>
    </location>
</feature>
<feature type="transmembrane region" description="Helical" evidence="6">
    <location>
        <begin position="368"/>
        <end position="395"/>
    </location>
</feature>
<dbReference type="RefSeq" id="WP_344116681.1">
    <property type="nucleotide sequence ID" value="NZ_BAAANE010000017.1"/>
</dbReference>
<evidence type="ECO:0000259" key="7">
    <source>
        <dbReference type="PROSITE" id="PS50850"/>
    </source>
</evidence>
<dbReference type="PROSITE" id="PS50850">
    <property type="entry name" value="MFS"/>
    <property type="match status" value="1"/>
</dbReference>
<evidence type="ECO:0000256" key="1">
    <source>
        <dbReference type="ARBA" id="ARBA00004651"/>
    </source>
</evidence>
<protein>
    <recommendedName>
        <fullName evidence="7">Major facilitator superfamily (MFS) profile domain-containing protein</fullName>
    </recommendedName>
</protein>
<evidence type="ECO:0000256" key="5">
    <source>
        <dbReference type="ARBA" id="ARBA00023136"/>
    </source>
</evidence>
<evidence type="ECO:0000313" key="8">
    <source>
        <dbReference type="EMBL" id="GAA1661601.1"/>
    </source>
</evidence>
<reference evidence="9" key="1">
    <citation type="journal article" date="2019" name="Int. J. Syst. Evol. Microbiol.">
        <title>The Global Catalogue of Microorganisms (GCM) 10K type strain sequencing project: providing services to taxonomists for standard genome sequencing and annotation.</title>
        <authorList>
            <consortium name="The Broad Institute Genomics Platform"/>
            <consortium name="The Broad Institute Genome Sequencing Center for Infectious Disease"/>
            <person name="Wu L."/>
            <person name="Ma J."/>
        </authorList>
    </citation>
    <scope>NUCLEOTIDE SEQUENCE [LARGE SCALE GENOMIC DNA]</scope>
    <source>
        <strain evidence="9">JCM 14306</strain>
    </source>
</reference>
<feature type="transmembrane region" description="Helical" evidence="6">
    <location>
        <begin position="90"/>
        <end position="108"/>
    </location>
</feature>
<keyword evidence="3 6" id="KW-0812">Transmembrane</keyword>
<dbReference type="PANTHER" id="PTHR42718:SF9">
    <property type="entry name" value="MAJOR FACILITATOR SUPERFAMILY MULTIDRUG TRANSPORTER MFSC"/>
    <property type="match status" value="1"/>
</dbReference>
<evidence type="ECO:0000313" key="9">
    <source>
        <dbReference type="Proteomes" id="UP001501319"/>
    </source>
</evidence>
<comment type="caution">
    <text evidence="8">The sequence shown here is derived from an EMBL/GenBank/DDBJ whole genome shotgun (WGS) entry which is preliminary data.</text>
</comment>
<dbReference type="InterPro" id="IPR036259">
    <property type="entry name" value="MFS_trans_sf"/>
</dbReference>
<feature type="transmembrane region" description="Helical" evidence="6">
    <location>
        <begin position="21"/>
        <end position="45"/>
    </location>
</feature>
<proteinExistence type="predicted"/>
<evidence type="ECO:0000256" key="4">
    <source>
        <dbReference type="ARBA" id="ARBA00022989"/>
    </source>
</evidence>
<name>A0ABP4RVY3_9ACTN</name>
<feature type="transmembrane region" description="Helical" evidence="6">
    <location>
        <begin position="279"/>
        <end position="304"/>
    </location>
</feature>
<dbReference type="SUPFAM" id="SSF103473">
    <property type="entry name" value="MFS general substrate transporter"/>
    <property type="match status" value="1"/>
</dbReference>
<evidence type="ECO:0000256" key="2">
    <source>
        <dbReference type="ARBA" id="ARBA00022448"/>
    </source>
</evidence>
<evidence type="ECO:0000256" key="3">
    <source>
        <dbReference type="ARBA" id="ARBA00022692"/>
    </source>
</evidence>
<keyword evidence="2" id="KW-0813">Transport</keyword>
<sequence length="496" mass="51277">MTTQQQTQQLSRHSPPFAGRYRAAVSLVLVALCPFIVLSTASLFITQQVSTDLHASAFGVLLAGGLSNAGYAFGAVAAADLFQRLPTWRLYVWIEAGFALGSLLVALAPDIGLFTVGRVLQGLATGMLLVVALPPLLTRHGASHVPLSAAFVNLGLFGMVTIGPIIGGIVAASGTWRLMFAVAAVLGVAGTLLGVLAFERGVPTAPAMRFDWSGIPLALAATVLPFFGVSWLVRGGFGSPIFFVPVAVGLLALLLLLIQQYRKDRPLMPLKLIAHTLPVTGITTAMVTGASVTALVDLAVVYLLQVEHVSPVRTGTILAAQVVGVAVAAVLFKSVLRTRWLPVLALGGLGMTAIGGAILLGIGLGQGIFLVAVSGLFLGFGAGAGVAPGLFMAGLSVPSNRLGPTFALVELLRSEAAFLIAPVVAELVTLFRMPTDGIRVSALILVLLCVVSGALILGVLLLGGARPHAPDIESWLAGDHPAYSSPRLANAIRREA</sequence>
<dbReference type="Pfam" id="PF07690">
    <property type="entry name" value="MFS_1"/>
    <property type="match status" value="1"/>
</dbReference>
<feature type="transmembrane region" description="Helical" evidence="6">
    <location>
        <begin position="343"/>
        <end position="362"/>
    </location>
</feature>
<feature type="transmembrane region" description="Helical" evidence="6">
    <location>
        <begin position="120"/>
        <end position="138"/>
    </location>
</feature>
<accession>A0ABP4RVY3</accession>
<evidence type="ECO:0000256" key="6">
    <source>
        <dbReference type="SAM" id="Phobius"/>
    </source>
</evidence>
<comment type="subcellular location">
    <subcellularLocation>
        <location evidence="1">Cell membrane</location>
        <topology evidence="1">Multi-pass membrane protein</topology>
    </subcellularLocation>
</comment>
<feature type="transmembrane region" description="Helical" evidence="6">
    <location>
        <begin position="57"/>
        <end position="78"/>
    </location>
</feature>
<keyword evidence="5 6" id="KW-0472">Membrane</keyword>